<reference evidence="1" key="2">
    <citation type="submission" date="2015-07" db="EMBL/GenBank/DDBJ databases">
        <title>Plasmids, circular viruses and viroids from rat gut.</title>
        <authorList>
            <person name="Jorgensen T.J."/>
            <person name="Hansen M.A."/>
            <person name="Xu Z."/>
            <person name="Tabak M.A."/>
            <person name="Sorensen S.J."/>
            <person name="Hansen L.H."/>
        </authorList>
    </citation>
    <scope>NUCLEOTIDE SEQUENCE</scope>
    <source>
        <strain evidence="1">RGRH0374</strain>
    </source>
</reference>
<dbReference type="AlphaFoldDB" id="A0A0H5PZ54"/>
<protein>
    <submittedName>
        <fullName evidence="1">Uncharacterized protein</fullName>
    </submittedName>
</protein>
<sequence>MHEILTRWTGGYSATEMVSVMYFKDLAPIEECREFLADFWTDVATVLHSGYTWTIDTEGRSISPTSGKTTGIWQHPLAYTGNGGVGVGGPVSNASMVLFQWRTGTYQNGREVRGRTFVPGLSNEETVGGELDSAARSQLVLAARTHLVTPGVLQIWSRPRGTTPGSVHEVTNAGVWNELAVLRGRRG</sequence>
<accession>A0A0H5PZ54</accession>
<name>A0A0H5PZ54_9ZZZZ</name>
<proteinExistence type="predicted"/>
<evidence type="ECO:0000313" key="1">
    <source>
        <dbReference type="EMBL" id="CRY94838.1"/>
    </source>
</evidence>
<organism evidence="1">
    <name type="scientific">uncultured prokaryote</name>
    <dbReference type="NCBI Taxonomy" id="198431"/>
    <lineage>
        <taxon>unclassified sequences</taxon>
        <taxon>environmental samples</taxon>
    </lineage>
</organism>
<reference evidence="1" key="1">
    <citation type="submission" date="2015-06" db="EMBL/GenBank/DDBJ databases">
        <authorList>
            <person name="Joergensen T."/>
        </authorList>
    </citation>
    <scope>NUCLEOTIDE SEQUENCE</scope>
    <source>
        <strain evidence="1">RGRH0374</strain>
    </source>
</reference>
<dbReference type="EMBL" id="LN853031">
    <property type="protein sequence ID" value="CRY94838.1"/>
    <property type="molecule type" value="Genomic_DNA"/>
</dbReference>